<keyword evidence="1" id="KW-1133">Transmembrane helix</keyword>
<feature type="transmembrane region" description="Helical" evidence="1">
    <location>
        <begin position="133"/>
        <end position="155"/>
    </location>
</feature>
<evidence type="ECO:0000256" key="1">
    <source>
        <dbReference type="SAM" id="Phobius"/>
    </source>
</evidence>
<keyword evidence="5" id="KW-1185">Reference proteome</keyword>
<dbReference type="EMBL" id="JAMDMJ010000029">
    <property type="protein sequence ID" value="MCY9598167.1"/>
    <property type="molecule type" value="Genomic_DNA"/>
</dbReference>
<feature type="transmembrane region" description="Helical" evidence="1">
    <location>
        <begin position="20"/>
        <end position="38"/>
    </location>
</feature>
<feature type="transmembrane region" description="Helical" evidence="1">
    <location>
        <begin position="89"/>
        <end position="113"/>
    </location>
</feature>
<accession>A0A410WXK2</accession>
<dbReference type="EMBL" id="CP026520">
    <property type="protein sequence ID" value="QAV19206.1"/>
    <property type="molecule type" value="Genomic_DNA"/>
</dbReference>
<sequence length="229" mass="25495">MNLQRLSGIMSIHYRNKVLWLYVFGGILLGNFLVNYIVSRLTGGVEIYTGGMSSIFVCLFIGGIFTAAQTFPFALGFSVRRTDYYNGTLLMFTGVSVLTALLILLLSLLEVGTGNWGTNLHFFHLPYVTDGSILAQFMIYFSLLLYNLFAGFVIGSFQRKFGGKGTFILMVVLFLILTILALLCTTNGWWGAIFNWIAGHTAVQLAIWLFPLTLIFAVASYFLLRRASA</sequence>
<dbReference type="AlphaFoldDB" id="A0A410WXK2"/>
<dbReference type="Proteomes" id="UP001527202">
    <property type="component" value="Unassembled WGS sequence"/>
</dbReference>
<dbReference type="OrthoDB" id="2663350at2"/>
<gene>
    <name evidence="2" type="ORF">M5X16_20680</name>
    <name evidence="3" type="ORF">PC41400_16565</name>
</gene>
<protein>
    <submittedName>
        <fullName evidence="3">Uncharacterized protein</fullName>
    </submittedName>
</protein>
<dbReference type="RefSeq" id="WP_042226062.1">
    <property type="nucleotide sequence ID" value="NZ_CP026520.1"/>
</dbReference>
<keyword evidence="1" id="KW-0812">Transmembrane</keyword>
<evidence type="ECO:0000313" key="4">
    <source>
        <dbReference type="Proteomes" id="UP000288943"/>
    </source>
</evidence>
<dbReference type="GeneID" id="95376425"/>
<feature type="transmembrane region" description="Helical" evidence="1">
    <location>
        <begin position="167"/>
        <end position="190"/>
    </location>
</feature>
<evidence type="ECO:0000313" key="3">
    <source>
        <dbReference type="EMBL" id="QAV19206.1"/>
    </source>
</evidence>
<feature type="transmembrane region" description="Helical" evidence="1">
    <location>
        <begin position="50"/>
        <end position="77"/>
    </location>
</feature>
<name>A0A410WXK2_9BACL</name>
<feature type="transmembrane region" description="Helical" evidence="1">
    <location>
        <begin position="202"/>
        <end position="224"/>
    </location>
</feature>
<organism evidence="3 4">
    <name type="scientific">Paenibacillus chitinolyticus</name>
    <dbReference type="NCBI Taxonomy" id="79263"/>
    <lineage>
        <taxon>Bacteria</taxon>
        <taxon>Bacillati</taxon>
        <taxon>Bacillota</taxon>
        <taxon>Bacilli</taxon>
        <taxon>Bacillales</taxon>
        <taxon>Paenibacillaceae</taxon>
        <taxon>Paenibacillus</taxon>
    </lineage>
</organism>
<dbReference type="Proteomes" id="UP000288943">
    <property type="component" value="Chromosome"/>
</dbReference>
<proteinExistence type="predicted"/>
<keyword evidence="1" id="KW-0472">Membrane</keyword>
<evidence type="ECO:0000313" key="2">
    <source>
        <dbReference type="EMBL" id="MCY9598167.1"/>
    </source>
</evidence>
<reference evidence="3 4" key="1">
    <citation type="submission" date="2018-01" db="EMBL/GenBank/DDBJ databases">
        <title>The whole genome sequencing and assembly of Paenibacillus chitinolyticus KCCM 41400 strain.</title>
        <authorList>
            <person name="Kim J.-Y."/>
            <person name="Park M.-K."/>
            <person name="Lee Y.-J."/>
            <person name="Yi H."/>
            <person name="Bahn Y.-S."/>
            <person name="Kim J.F."/>
            <person name="Lee D.-W."/>
        </authorList>
    </citation>
    <scope>NUCLEOTIDE SEQUENCE [LARGE SCALE GENOMIC DNA]</scope>
    <source>
        <strain evidence="3 4">KCCM 41400</strain>
    </source>
</reference>
<dbReference type="KEGG" id="pchi:PC41400_16565"/>
<reference evidence="2 5" key="2">
    <citation type="submission" date="2022-05" db="EMBL/GenBank/DDBJ databases">
        <title>Genome Sequencing of Bee-Associated Microbes.</title>
        <authorList>
            <person name="Dunlap C."/>
        </authorList>
    </citation>
    <scope>NUCLEOTIDE SEQUENCE [LARGE SCALE GENOMIC DNA]</scope>
    <source>
        <strain evidence="2 5">NRRL B-23120</strain>
    </source>
</reference>
<evidence type="ECO:0000313" key="5">
    <source>
        <dbReference type="Proteomes" id="UP001527202"/>
    </source>
</evidence>